<dbReference type="GO" id="GO:0016567">
    <property type="term" value="P:protein ubiquitination"/>
    <property type="evidence" value="ECO:0007669"/>
    <property type="project" value="InterPro"/>
</dbReference>
<dbReference type="InterPro" id="IPR052608">
    <property type="entry name" value="U-box_domain_protein"/>
</dbReference>
<sequence length="350" mass="39716">MAELAGIVIALIDEVVKKYREVKILKKECKEARDIAQSVEEVTLSILETIRQEGAHTLPPGLGTPLNHFRDGLKEINEVLCLCASDKAKDKTKVLIFTKTYSTKLRAAISKIKGGLELLSGSHAATSFEFQNYARKAMERTNETLLNFPDQTCDIVADEIKAALNGSAELFSAKLVEHNFANDTVDAKKQLQELQREREFLLADTKFADRELFEKVCKISLLDQLEMPPPPPSSLSSKAGLQQQPPSEFVCPITRELMEEPITLFTEIHQTYERDALEKFLHQYPCRDPITNVDSLEPLLYMRQINILNLGLNHGKVNTNLCYQNQQFQPIWMPPLQLVVLWQLLMVKHV</sequence>
<dbReference type="PANTHER" id="PTHR45958:SF18">
    <property type="entry name" value="U-BOX DOMAIN-CONTAINING PROTEIN"/>
    <property type="match status" value="1"/>
</dbReference>
<organism evidence="3">
    <name type="scientific">Aureoumbra lagunensis</name>
    <dbReference type="NCBI Taxonomy" id="44058"/>
    <lineage>
        <taxon>Eukaryota</taxon>
        <taxon>Sar</taxon>
        <taxon>Stramenopiles</taxon>
        <taxon>Ochrophyta</taxon>
        <taxon>Pelagophyceae</taxon>
        <taxon>Pelagomonadales</taxon>
        <taxon>Aureoumbra</taxon>
    </lineage>
</organism>
<dbReference type="Gene3D" id="1.20.930.20">
    <property type="entry name" value="Adaptor protein Cbl, N-terminal domain"/>
    <property type="match status" value="1"/>
</dbReference>
<dbReference type="AlphaFoldDB" id="A0A7S3JVG7"/>
<evidence type="ECO:0000259" key="2">
    <source>
        <dbReference type="SMART" id="SM00504"/>
    </source>
</evidence>
<dbReference type="EMBL" id="HBIJ01010160">
    <property type="protein sequence ID" value="CAE0366296.1"/>
    <property type="molecule type" value="Transcribed_RNA"/>
</dbReference>
<protein>
    <recommendedName>
        <fullName evidence="2">U-box domain-containing protein</fullName>
    </recommendedName>
</protein>
<reference evidence="3" key="1">
    <citation type="submission" date="2021-01" db="EMBL/GenBank/DDBJ databases">
        <authorList>
            <person name="Corre E."/>
            <person name="Pelletier E."/>
            <person name="Niang G."/>
            <person name="Scheremetjew M."/>
            <person name="Finn R."/>
            <person name="Kale V."/>
            <person name="Holt S."/>
            <person name="Cochrane G."/>
            <person name="Meng A."/>
            <person name="Brown T."/>
            <person name="Cohen L."/>
        </authorList>
    </citation>
    <scope>NUCLEOTIDE SEQUENCE</scope>
    <source>
        <strain evidence="3">CCMP1510</strain>
    </source>
</reference>
<dbReference type="SMART" id="SM00504">
    <property type="entry name" value="Ubox"/>
    <property type="match status" value="1"/>
</dbReference>
<keyword evidence="1" id="KW-0175">Coiled coil</keyword>
<dbReference type="InterPro" id="IPR036537">
    <property type="entry name" value="Adaptor_Cbl_N_dom_sf"/>
</dbReference>
<evidence type="ECO:0000256" key="1">
    <source>
        <dbReference type="SAM" id="Coils"/>
    </source>
</evidence>
<accession>A0A7S3JVG7</accession>
<dbReference type="Gene3D" id="3.30.40.10">
    <property type="entry name" value="Zinc/RING finger domain, C3HC4 (zinc finger)"/>
    <property type="match status" value="1"/>
</dbReference>
<dbReference type="GO" id="GO:0007166">
    <property type="term" value="P:cell surface receptor signaling pathway"/>
    <property type="evidence" value="ECO:0007669"/>
    <property type="project" value="InterPro"/>
</dbReference>
<dbReference type="SUPFAM" id="SSF57850">
    <property type="entry name" value="RING/U-box"/>
    <property type="match status" value="1"/>
</dbReference>
<dbReference type="Pfam" id="PF04564">
    <property type="entry name" value="U-box"/>
    <property type="match status" value="1"/>
</dbReference>
<evidence type="ECO:0000313" key="3">
    <source>
        <dbReference type="EMBL" id="CAE0366296.1"/>
    </source>
</evidence>
<gene>
    <name evidence="3" type="ORF">ALAG00032_LOCUS7040</name>
</gene>
<dbReference type="PANTHER" id="PTHR45958">
    <property type="entry name" value="RING-TYPE E3 UBIQUITIN TRANSFERASE"/>
    <property type="match status" value="1"/>
</dbReference>
<proteinExistence type="predicted"/>
<dbReference type="InterPro" id="IPR013083">
    <property type="entry name" value="Znf_RING/FYVE/PHD"/>
</dbReference>
<dbReference type="InterPro" id="IPR003613">
    <property type="entry name" value="Ubox_domain"/>
</dbReference>
<name>A0A7S3JVG7_9STRA</name>
<feature type="coiled-coil region" evidence="1">
    <location>
        <begin position="184"/>
        <end position="211"/>
    </location>
</feature>
<feature type="domain" description="U-box" evidence="2">
    <location>
        <begin position="248"/>
        <end position="310"/>
    </location>
</feature>
<dbReference type="GO" id="GO:0004842">
    <property type="term" value="F:ubiquitin-protein transferase activity"/>
    <property type="evidence" value="ECO:0007669"/>
    <property type="project" value="InterPro"/>
</dbReference>